<dbReference type="InterPro" id="IPR043502">
    <property type="entry name" value="DNA/RNA_pol_sf"/>
</dbReference>
<dbReference type="EMBL" id="BSXT01000918">
    <property type="protein sequence ID" value="GMF36207.1"/>
    <property type="molecule type" value="Genomic_DNA"/>
</dbReference>
<dbReference type="PANTHER" id="PTHR33064">
    <property type="entry name" value="POL PROTEIN"/>
    <property type="match status" value="1"/>
</dbReference>
<evidence type="ECO:0000259" key="1">
    <source>
        <dbReference type="Pfam" id="PF17919"/>
    </source>
</evidence>
<name>A0A9W6XD20_9STRA</name>
<comment type="caution">
    <text evidence="2">The sequence shown here is derived from an EMBL/GenBank/DDBJ whole genome shotgun (WGS) entry which is preliminary data.</text>
</comment>
<dbReference type="OrthoDB" id="127017at2759"/>
<accession>A0A9W6XD20</accession>
<evidence type="ECO:0000313" key="2">
    <source>
        <dbReference type="EMBL" id="GMF36207.1"/>
    </source>
</evidence>
<dbReference type="Gene3D" id="3.30.70.270">
    <property type="match status" value="1"/>
</dbReference>
<reference evidence="2" key="1">
    <citation type="submission" date="2023-04" db="EMBL/GenBank/DDBJ databases">
        <title>Phytophthora fragariaefolia NBRC 109709.</title>
        <authorList>
            <person name="Ichikawa N."/>
            <person name="Sato H."/>
            <person name="Tonouchi N."/>
        </authorList>
    </citation>
    <scope>NUCLEOTIDE SEQUENCE</scope>
    <source>
        <strain evidence="2">NBRC 109709</strain>
    </source>
</reference>
<dbReference type="SUPFAM" id="SSF56672">
    <property type="entry name" value="DNA/RNA polymerases"/>
    <property type="match status" value="1"/>
</dbReference>
<dbReference type="AlphaFoldDB" id="A0A9W6XD20"/>
<proteinExistence type="predicted"/>
<dbReference type="InterPro" id="IPR051320">
    <property type="entry name" value="Viral_Replic_Matur_Polypro"/>
</dbReference>
<protein>
    <submittedName>
        <fullName evidence="2">Unnamed protein product</fullName>
    </submittedName>
</protein>
<dbReference type="PANTHER" id="PTHR33064:SF37">
    <property type="entry name" value="RIBONUCLEASE H"/>
    <property type="match status" value="1"/>
</dbReference>
<evidence type="ECO:0000313" key="3">
    <source>
        <dbReference type="Proteomes" id="UP001165121"/>
    </source>
</evidence>
<dbReference type="InterPro" id="IPR041577">
    <property type="entry name" value="RT_RNaseH_2"/>
</dbReference>
<organism evidence="2 3">
    <name type="scientific">Phytophthora fragariaefolia</name>
    <dbReference type="NCBI Taxonomy" id="1490495"/>
    <lineage>
        <taxon>Eukaryota</taxon>
        <taxon>Sar</taxon>
        <taxon>Stramenopiles</taxon>
        <taxon>Oomycota</taxon>
        <taxon>Peronosporomycetes</taxon>
        <taxon>Peronosporales</taxon>
        <taxon>Peronosporaceae</taxon>
        <taxon>Phytophthora</taxon>
    </lineage>
</organism>
<keyword evidence="3" id="KW-1185">Reference proteome</keyword>
<sequence length="151" mass="16679">MAYPKTVGELQQFVCAINRMRESIVDFARPVAPLQQRLDAALASMKRTRRSAAGIDLDLIEEARAAFDTIKEVLASSATLDFPDDNATTCLFTDASDVGWALRVTQVLDFSPKLPVTEQQHRFWQCMSGTFLGCQLNLTVIDKEVGPLVTA</sequence>
<dbReference type="Pfam" id="PF17919">
    <property type="entry name" value="RT_RNaseH_2"/>
    <property type="match status" value="1"/>
</dbReference>
<gene>
    <name evidence="2" type="ORF">Pfra01_000980900</name>
</gene>
<dbReference type="Proteomes" id="UP001165121">
    <property type="component" value="Unassembled WGS sequence"/>
</dbReference>
<dbReference type="InterPro" id="IPR043128">
    <property type="entry name" value="Rev_trsase/Diguanyl_cyclase"/>
</dbReference>
<feature type="domain" description="Reverse transcriptase/retrotransposon-derived protein RNase H-like" evidence="1">
    <location>
        <begin position="61"/>
        <end position="147"/>
    </location>
</feature>